<dbReference type="SMART" id="SM00244">
    <property type="entry name" value="PHB"/>
    <property type="match status" value="1"/>
</dbReference>
<feature type="transmembrane region" description="Helical" evidence="1">
    <location>
        <begin position="12"/>
        <end position="30"/>
    </location>
</feature>
<dbReference type="RefSeq" id="WP_072916457.1">
    <property type="nucleotide sequence ID" value="NZ_FRAR01000025.1"/>
</dbReference>
<keyword evidence="1" id="KW-0812">Transmembrane</keyword>
<dbReference type="EMBL" id="FRAR01000025">
    <property type="protein sequence ID" value="SHK82463.1"/>
    <property type="molecule type" value="Genomic_DNA"/>
</dbReference>
<dbReference type="Pfam" id="PF01145">
    <property type="entry name" value="Band_7"/>
    <property type="match status" value="1"/>
</dbReference>
<dbReference type="PANTHER" id="PTHR43446">
    <property type="entry name" value="MEMBRANE PROTEIN-RELATED"/>
    <property type="match status" value="1"/>
</dbReference>
<keyword evidence="3" id="KW-0645">Protease</keyword>
<reference evidence="4" key="1">
    <citation type="submission" date="2016-11" db="EMBL/GenBank/DDBJ databases">
        <authorList>
            <person name="Varghese N."/>
            <person name="Submissions S."/>
        </authorList>
    </citation>
    <scope>NUCLEOTIDE SEQUENCE [LARGE SCALE GENOMIC DNA]</scope>
    <source>
        <strain evidence="4">DSM 10349</strain>
    </source>
</reference>
<keyword evidence="3" id="KW-0378">Hydrolase</keyword>
<dbReference type="Proteomes" id="UP000183997">
    <property type="component" value="Unassembled WGS sequence"/>
</dbReference>
<proteinExistence type="predicted"/>
<keyword evidence="1" id="KW-1133">Transmembrane helix</keyword>
<dbReference type="InterPro" id="IPR036013">
    <property type="entry name" value="Band_7/SPFH_dom_sf"/>
</dbReference>
<dbReference type="OrthoDB" id="9813479at2"/>
<evidence type="ECO:0000313" key="4">
    <source>
        <dbReference type="Proteomes" id="UP000183997"/>
    </source>
</evidence>
<dbReference type="GO" id="GO:0006508">
    <property type="term" value="P:proteolysis"/>
    <property type="evidence" value="ECO:0007669"/>
    <property type="project" value="UniProtKB-KW"/>
</dbReference>
<keyword evidence="1" id="KW-0472">Membrane</keyword>
<feature type="domain" description="Band 7" evidence="2">
    <location>
        <begin position="49"/>
        <end position="213"/>
    </location>
</feature>
<keyword evidence="4" id="KW-1185">Reference proteome</keyword>
<accession>A0A1M6VLS7</accession>
<dbReference type="AlphaFoldDB" id="A0A1M6VLS7"/>
<dbReference type="SUPFAM" id="SSF117892">
    <property type="entry name" value="Band 7/SPFH domain"/>
    <property type="match status" value="1"/>
</dbReference>
<name>A0A1M6VLS7_9FIRM</name>
<dbReference type="PANTHER" id="PTHR43446:SF1">
    <property type="entry name" value="BAND 7 DOMAIN-CONTAINING PROTEIN"/>
    <property type="match status" value="1"/>
</dbReference>
<dbReference type="Gene3D" id="3.30.479.30">
    <property type="entry name" value="Band 7 domain"/>
    <property type="match status" value="1"/>
</dbReference>
<evidence type="ECO:0000313" key="3">
    <source>
        <dbReference type="EMBL" id="SHK82463.1"/>
    </source>
</evidence>
<dbReference type="CDD" id="cd03402">
    <property type="entry name" value="SPFH_like_u2"/>
    <property type="match status" value="1"/>
</dbReference>
<dbReference type="STRING" id="1121421.SAMN02745123_03255"/>
<protein>
    <submittedName>
        <fullName evidence="3">Regulator of protease activity HflC, stomatin/prohibitin superfamily</fullName>
    </submittedName>
</protein>
<evidence type="ECO:0000256" key="1">
    <source>
        <dbReference type="SAM" id="Phobius"/>
    </source>
</evidence>
<feature type="transmembrane region" description="Helical" evidence="1">
    <location>
        <begin position="36"/>
        <end position="54"/>
    </location>
</feature>
<dbReference type="GO" id="GO:0008233">
    <property type="term" value="F:peptidase activity"/>
    <property type="evidence" value="ECO:0007669"/>
    <property type="project" value="UniProtKB-KW"/>
</dbReference>
<gene>
    <name evidence="3" type="ORF">SAMN02745123_03255</name>
</gene>
<dbReference type="InterPro" id="IPR001107">
    <property type="entry name" value="Band_7"/>
</dbReference>
<sequence>MTETQAFKMNGFLALLLLLALLAGSVYLFINLQFIVAAFMIFAVVVLASGMLIVQPNQAKAVTFFGRYLGSIREAGIWFTVPFSTNKKVSLRVRNFNSAKLKVNDVEGNPIEIAAVVVFKVVDSAKALFEVDNYEQFVEIQSETALRHVATKYPYDNFEDIGYSLRGNTEEIAAELARELQSRLTVAGVEVIEARLTHLAYATEIASAMLQRQQASAIIAARQKIVEGAVGMAQMAIEKLRQDGTVELDEERKVTMINNLMVAIVSEKAAQPVINAGSLY</sequence>
<organism evidence="3 4">
    <name type="scientific">Desulforamulus aeronauticus DSM 10349</name>
    <dbReference type="NCBI Taxonomy" id="1121421"/>
    <lineage>
        <taxon>Bacteria</taxon>
        <taxon>Bacillati</taxon>
        <taxon>Bacillota</taxon>
        <taxon>Clostridia</taxon>
        <taxon>Eubacteriales</taxon>
        <taxon>Peptococcaceae</taxon>
        <taxon>Desulforamulus</taxon>
    </lineage>
</organism>
<evidence type="ECO:0000259" key="2">
    <source>
        <dbReference type="SMART" id="SM00244"/>
    </source>
</evidence>